<evidence type="ECO:0000313" key="6">
    <source>
        <dbReference type="Proteomes" id="UP001283341"/>
    </source>
</evidence>
<keyword evidence="6" id="KW-1185">Reference proteome</keyword>
<comment type="similarity">
    <text evidence="4">Belongs to the class I-like SAM-binding methyltransferase superfamily. Cation-dependent O-methyltransferase family.</text>
</comment>
<dbReference type="PANTHER" id="PTHR10509">
    <property type="entry name" value="O-METHYLTRANSFERASE-RELATED"/>
    <property type="match status" value="1"/>
</dbReference>
<dbReference type="InterPro" id="IPR029063">
    <property type="entry name" value="SAM-dependent_MTases_sf"/>
</dbReference>
<name>A0AAE0IHI2_9PEZI</name>
<dbReference type="GO" id="GO:0008757">
    <property type="term" value="F:S-adenosylmethionine-dependent methyltransferase activity"/>
    <property type="evidence" value="ECO:0007669"/>
    <property type="project" value="TreeGrafter"/>
</dbReference>
<dbReference type="SUPFAM" id="SSF53335">
    <property type="entry name" value="S-adenosyl-L-methionine-dependent methyltransferases"/>
    <property type="match status" value="1"/>
</dbReference>
<reference evidence="5" key="2">
    <citation type="submission" date="2023-06" db="EMBL/GenBank/DDBJ databases">
        <authorList>
            <consortium name="Lawrence Berkeley National Laboratory"/>
            <person name="Haridas S."/>
            <person name="Hensen N."/>
            <person name="Bonometti L."/>
            <person name="Westerberg I."/>
            <person name="Brannstrom I.O."/>
            <person name="Guillou S."/>
            <person name="Cros-Aarteil S."/>
            <person name="Calhoun S."/>
            <person name="Kuo A."/>
            <person name="Mondo S."/>
            <person name="Pangilinan J."/>
            <person name="Riley R."/>
            <person name="Labutti K."/>
            <person name="Andreopoulos B."/>
            <person name="Lipzen A."/>
            <person name="Chen C."/>
            <person name="Yanf M."/>
            <person name="Daum C."/>
            <person name="Ng V."/>
            <person name="Clum A."/>
            <person name="Steindorff A."/>
            <person name="Ohm R."/>
            <person name="Martin F."/>
            <person name="Silar P."/>
            <person name="Natvig D."/>
            <person name="Lalanne C."/>
            <person name="Gautier V."/>
            <person name="Ament-Velasquez S.L."/>
            <person name="Kruys A."/>
            <person name="Hutchinson M.I."/>
            <person name="Powell A.J."/>
            <person name="Barry K."/>
            <person name="Miller A.N."/>
            <person name="Grigoriev I.V."/>
            <person name="Debuchy R."/>
            <person name="Gladieux P."/>
            <person name="Thoren M.H."/>
            <person name="Johannesson H."/>
        </authorList>
    </citation>
    <scope>NUCLEOTIDE SEQUENCE</scope>
    <source>
        <strain evidence="5">CBS 118394</strain>
    </source>
</reference>
<evidence type="ECO:0000256" key="3">
    <source>
        <dbReference type="ARBA" id="ARBA00022691"/>
    </source>
</evidence>
<accession>A0AAE0IHI2</accession>
<dbReference type="Gene3D" id="3.40.50.150">
    <property type="entry name" value="Vaccinia Virus protein VP39"/>
    <property type="match status" value="1"/>
</dbReference>
<protein>
    <submittedName>
        <fullName evidence="5">O-methyltransferase</fullName>
    </submittedName>
</protein>
<dbReference type="PROSITE" id="PS51682">
    <property type="entry name" value="SAM_OMT_I"/>
    <property type="match status" value="1"/>
</dbReference>
<dbReference type="GO" id="GO:0008171">
    <property type="term" value="F:O-methyltransferase activity"/>
    <property type="evidence" value="ECO:0007669"/>
    <property type="project" value="InterPro"/>
</dbReference>
<organism evidence="5 6">
    <name type="scientific">Apodospora peruviana</name>
    <dbReference type="NCBI Taxonomy" id="516989"/>
    <lineage>
        <taxon>Eukaryota</taxon>
        <taxon>Fungi</taxon>
        <taxon>Dikarya</taxon>
        <taxon>Ascomycota</taxon>
        <taxon>Pezizomycotina</taxon>
        <taxon>Sordariomycetes</taxon>
        <taxon>Sordariomycetidae</taxon>
        <taxon>Sordariales</taxon>
        <taxon>Lasiosphaeriaceae</taxon>
        <taxon>Apodospora</taxon>
    </lineage>
</organism>
<proteinExistence type="inferred from homology"/>
<evidence type="ECO:0000256" key="4">
    <source>
        <dbReference type="ARBA" id="ARBA00023453"/>
    </source>
</evidence>
<gene>
    <name evidence="5" type="ORF">B0H66DRAFT_547255</name>
</gene>
<dbReference type="InterPro" id="IPR050362">
    <property type="entry name" value="Cation-dep_OMT"/>
</dbReference>
<dbReference type="CDD" id="cd02440">
    <property type="entry name" value="AdoMet_MTases"/>
    <property type="match status" value="1"/>
</dbReference>
<dbReference type="Proteomes" id="UP001283341">
    <property type="component" value="Unassembled WGS sequence"/>
</dbReference>
<evidence type="ECO:0000313" key="5">
    <source>
        <dbReference type="EMBL" id="KAK3325020.1"/>
    </source>
</evidence>
<evidence type="ECO:0000256" key="1">
    <source>
        <dbReference type="ARBA" id="ARBA00022603"/>
    </source>
</evidence>
<keyword evidence="1" id="KW-0489">Methyltransferase</keyword>
<reference evidence="5" key="1">
    <citation type="journal article" date="2023" name="Mol. Phylogenet. Evol.">
        <title>Genome-scale phylogeny and comparative genomics of the fungal order Sordariales.</title>
        <authorList>
            <person name="Hensen N."/>
            <person name="Bonometti L."/>
            <person name="Westerberg I."/>
            <person name="Brannstrom I.O."/>
            <person name="Guillou S."/>
            <person name="Cros-Aarteil S."/>
            <person name="Calhoun S."/>
            <person name="Haridas S."/>
            <person name="Kuo A."/>
            <person name="Mondo S."/>
            <person name="Pangilinan J."/>
            <person name="Riley R."/>
            <person name="LaButti K."/>
            <person name="Andreopoulos B."/>
            <person name="Lipzen A."/>
            <person name="Chen C."/>
            <person name="Yan M."/>
            <person name="Daum C."/>
            <person name="Ng V."/>
            <person name="Clum A."/>
            <person name="Steindorff A."/>
            <person name="Ohm R.A."/>
            <person name="Martin F."/>
            <person name="Silar P."/>
            <person name="Natvig D.O."/>
            <person name="Lalanne C."/>
            <person name="Gautier V."/>
            <person name="Ament-Velasquez S.L."/>
            <person name="Kruys A."/>
            <person name="Hutchinson M.I."/>
            <person name="Powell A.J."/>
            <person name="Barry K."/>
            <person name="Miller A.N."/>
            <person name="Grigoriev I.V."/>
            <person name="Debuchy R."/>
            <person name="Gladieux P."/>
            <person name="Hiltunen Thoren M."/>
            <person name="Johannesson H."/>
        </authorList>
    </citation>
    <scope>NUCLEOTIDE SEQUENCE</scope>
    <source>
        <strain evidence="5">CBS 118394</strain>
    </source>
</reference>
<keyword evidence="2" id="KW-0808">Transferase</keyword>
<dbReference type="InterPro" id="IPR002935">
    <property type="entry name" value="SAM_O-MeTrfase"/>
</dbReference>
<dbReference type="PANTHER" id="PTHR10509:SF14">
    <property type="entry name" value="CAFFEOYL-COA O-METHYLTRANSFERASE 3-RELATED"/>
    <property type="match status" value="1"/>
</dbReference>
<dbReference type="Pfam" id="PF01596">
    <property type="entry name" value="Methyltransf_3"/>
    <property type="match status" value="1"/>
</dbReference>
<evidence type="ECO:0000256" key="2">
    <source>
        <dbReference type="ARBA" id="ARBA00022679"/>
    </source>
</evidence>
<sequence>MLAGVLPFPAEVARAVDEYCCSHSTALPPHLAEHKAWTAENYESPDRMSSSLQAQLFIFLASDRRAKRILDIGAFSGYSALAWKEGMKALGGEVWTLENDPVMVDACAKALSKYDAEGKIHLVSGPAIDTLRTFKGVVFDIIYFDAWKGEYIDYLNIVLELGLLSATGIILADDTICRGLVADDSDRNPNAIDSWKRPNLRRAVRAHVHAWNEYIIKDERVDVFLLPAFNGMSMIKLKTAA</sequence>
<dbReference type="GO" id="GO:0032259">
    <property type="term" value="P:methylation"/>
    <property type="evidence" value="ECO:0007669"/>
    <property type="project" value="UniProtKB-KW"/>
</dbReference>
<dbReference type="AlphaFoldDB" id="A0AAE0IHI2"/>
<comment type="caution">
    <text evidence="5">The sequence shown here is derived from an EMBL/GenBank/DDBJ whole genome shotgun (WGS) entry which is preliminary data.</text>
</comment>
<dbReference type="EMBL" id="JAUEDM010000002">
    <property type="protein sequence ID" value="KAK3325020.1"/>
    <property type="molecule type" value="Genomic_DNA"/>
</dbReference>
<keyword evidence="3" id="KW-0949">S-adenosyl-L-methionine</keyword>